<comment type="caution">
    <text evidence="2">The sequence shown here is derived from an EMBL/GenBank/DDBJ whole genome shotgun (WGS) entry which is preliminary data.</text>
</comment>
<evidence type="ECO:0000313" key="3">
    <source>
        <dbReference type="Proteomes" id="UP000554482"/>
    </source>
</evidence>
<feature type="non-terminal residue" evidence="2">
    <location>
        <position position="1"/>
    </location>
</feature>
<name>A0A7J6WJP1_THATH</name>
<feature type="compositionally biased region" description="Low complexity" evidence="1">
    <location>
        <begin position="30"/>
        <end position="52"/>
    </location>
</feature>
<gene>
    <name evidence="2" type="ORF">FRX31_013226</name>
</gene>
<feature type="region of interest" description="Disordered" evidence="1">
    <location>
        <begin position="25"/>
        <end position="52"/>
    </location>
</feature>
<dbReference type="Proteomes" id="UP000554482">
    <property type="component" value="Unassembled WGS sequence"/>
</dbReference>
<protein>
    <submittedName>
        <fullName evidence="2">Uncharacterized protein</fullName>
    </submittedName>
</protein>
<evidence type="ECO:0000256" key="1">
    <source>
        <dbReference type="SAM" id="MobiDB-lite"/>
    </source>
</evidence>
<proteinExistence type="predicted"/>
<dbReference type="EMBL" id="JABWDY010014995">
    <property type="protein sequence ID" value="KAF5197188.1"/>
    <property type="molecule type" value="Genomic_DNA"/>
</dbReference>
<reference evidence="2 3" key="1">
    <citation type="submission" date="2020-06" db="EMBL/GenBank/DDBJ databases">
        <title>Transcriptomic and genomic resources for Thalictrum thalictroides and T. hernandezii: Facilitating candidate gene discovery in an emerging model plant lineage.</title>
        <authorList>
            <person name="Arias T."/>
            <person name="Riano-Pachon D.M."/>
            <person name="Di Stilio V.S."/>
        </authorList>
    </citation>
    <scope>NUCLEOTIDE SEQUENCE [LARGE SCALE GENOMIC DNA]</scope>
    <source>
        <strain evidence="3">cv. WT478/WT964</strain>
        <tissue evidence="2">Leaves</tissue>
    </source>
</reference>
<keyword evidence="3" id="KW-1185">Reference proteome</keyword>
<sequence length="68" mass="7292">QGVIVDILAGYFDAVACCQVDLQPPPRNLSSSSTSRRISRSSTFTSGGSFSRSSKNIRALVVQITTEQ</sequence>
<organism evidence="2 3">
    <name type="scientific">Thalictrum thalictroides</name>
    <name type="common">Rue-anemone</name>
    <name type="synonym">Anemone thalictroides</name>
    <dbReference type="NCBI Taxonomy" id="46969"/>
    <lineage>
        <taxon>Eukaryota</taxon>
        <taxon>Viridiplantae</taxon>
        <taxon>Streptophyta</taxon>
        <taxon>Embryophyta</taxon>
        <taxon>Tracheophyta</taxon>
        <taxon>Spermatophyta</taxon>
        <taxon>Magnoliopsida</taxon>
        <taxon>Ranunculales</taxon>
        <taxon>Ranunculaceae</taxon>
        <taxon>Thalictroideae</taxon>
        <taxon>Thalictrum</taxon>
    </lineage>
</organism>
<evidence type="ECO:0000313" key="2">
    <source>
        <dbReference type="EMBL" id="KAF5197188.1"/>
    </source>
</evidence>
<dbReference type="AlphaFoldDB" id="A0A7J6WJP1"/>
<accession>A0A7J6WJP1</accession>